<keyword evidence="2" id="KW-1185">Reference proteome</keyword>
<name>A0ACA9R3T1_9GLOM</name>
<comment type="caution">
    <text evidence="1">The sequence shown here is derived from an EMBL/GenBank/DDBJ whole genome shotgun (WGS) entry which is preliminary data.</text>
</comment>
<dbReference type="Proteomes" id="UP000789920">
    <property type="component" value="Unassembled WGS sequence"/>
</dbReference>
<evidence type="ECO:0000313" key="1">
    <source>
        <dbReference type="EMBL" id="CAG8775747.1"/>
    </source>
</evidence>
<gene>
    <name evidence="1" type="ORF">RPERSI_LOCUS16942</name>
</gene>
<dbReference type="EMBL" id="CAJVQC010042612">
    <property type="protein sequence ID" value="CAG8775747.1"/>
    <property type="molecule type" value="Genomic_DNA"/>
</dbReference>
<evidence type="ECO:0000313" key="2">
    <source>
        <dbReference type="Proteomes" id="UP000789920"/>
    </source>
</evidence>
<organism evidence="1 2">
    <name type="scientific">Racocetra persica</name>
    <dbReference type="NCBI Taxonomy" id="160502"/>
    <lineage>
        <taxon>Eukaryota</taxon>
        <taxon>Fungi</taxon>
        <taxon>Fungi incertae sedis</taxon>
        <taxon>Mucoromycota</taxon>
        <taxon>Glomeromycotina</taxon>
        <taxon>Glomeromycetes</taxon>
        <taxon>Diversisporales</taxon>
        <taxon>Gigasporaceae</taxon>
        <taxon>Racocetra</taxon>
    </lineage>
</organism>
<proteinExistence type="predicted"/>
<sequence>DKASAANVLPSCAKPVLDFFGIPSGVNLRDCSAVEKKDLYHNCTVIYTTSSELGFDYLRNNLVTNIDEKRKQDYYYAIIDEVDSILIDEAQNPLIISRPARGKGKIHPLEYQLATKIAIKHFYHKNIDYVVKPEERKIELIDALTGRLVPNRVYGAGIHQAIESKENLLVSPKSQTIATITYQNFFRLFTKLAGMTGTAQSEAKEFREVYGMEVISVPPYRRLIRQDHDALIFFNRERKYQSIIRQVKKNLEKTGRPILIICPSVEVSEQISSLLIQERIFHNKLNAVNHEEEAKIIAEAGKIGVVTVATNMAGRGTDISLDQASRQAGGLLVIIAEMNSILRIDNQARGRSGRQGDPGETQPYIALDDDLLKNLDFKNKMSG</sequence>
<feature type="non-terminal residue" evidence="1">
    <location>
        <position position="1"/>
    </location>
</feature>
<accession>A0ACA9R3T1</accession>
<protein>
    <submittedName>
        <fullName evidence="1">25059_t:CDS:1</fullName>
    </submittedName>
</protein>
<reference evidence="1" key="1">
    <citation type="submission" date="2021-06" db="EMBL/GenBank/DDBJ databases">
        <authorList>
            <person name="Kallberg Y."/>
            <person name="Tangrot J."/>
            <person name="Rosling A."/>
        </authorList>
    </citation>
    <scope>NUCLEOTIDE SEQUENCE</scope>
    <source>
        <strain evidence="1">MA461A</strain>
    </source>
</reference>